<evidence type="ECO:0000313" key="4">
    <source>
        <dbReference type="Proteomes" id="UP000660680"/>
    </source>
</evidence>
<keyword evidence="1" id="KW-0472">Membrane</keyword>
<dbReference type="EMBL" id="BMRB01000002">
    <property type="protein sequence ID" value="GGS33761.1"/>
    <property type="molecule type" value="Genomic_DNA"/>
</dbReference>
<proteinExistence type="predicted"/>
<dbReference type="Proteomes" id="UP000660680">
    <property type="component" value="Unassembled WGS sequence"/>
</dbReference>
<evidence type="ECO:0000313" key="3">
    <source>
        <dbReference type="EMBL" id="GGS33761.1"/>
    </source>
</evidence>
<protein>
    <recommendedName>
        <fullName evidence="2">YcxB-like C-terminal domain-containing protein</fullName>
    </recommendedName>
</protein>
<keyword evidence="1" id="KW-0812">Transmembrane</keyword>
<dbReference type="Pfam" id="PF14317">
    <property type="entry name" value="YcxB"/>
    <property type="match status" value="1"/>
</dbReference>
<organism evidence="3 4">
    <name type="scientific">Actinokineospora fastidiosa</name>
    <dbReference type="NCBI Taxonomy" id="1816"/>
    <lineage>
        <taxon>Bacteria</taxon>
        <taxon>Bacillati</taxon>
        <taxon>Actinomycetota</taxon>
        <taxon>Actinomycetes</taxon>
        <taxon>Pseudonocardiales</taxon>
        <taxon>Pseudonocardiaceae</taxon>
        <taxon>Actinokineospora</taxon>
    </lineage>
</organism>
<keyword evidence="4" id="KW-1185">Reference proteome</keyword>
<keyword evidence="1" id="KW-1133">Transmembrane helix</keyword>
<reference evidence="3" key="1">
    <citation type="journal article" date="2014" name="Int. J. Syst. Evol. Microbiol.">
        <title>Complete genome sequence of Corynebacterium casei LMG S-19264T (=DSM 44701T), isolated from a smear-ripened cheese.</title>
        <authorList>
            <consortium name="US DOE Joint Genome Institute (JGI-PGF)"/>
            <person name="Walter F."/>
            <person name="Albersmeier A."/>
            <person name="Kalinowski J."/>
            <person name="Ruckert C."/>
        </authorList>
    </citation>
    <scope>NUCLEOTIDE SEQUENCE</scope>
    <source>
        <strain evidence="3">JCM 3276</strain>
    </source>
</reference>
<dbReference type="AlphaFoldDB" id="A0A918GGF8"/>
<evidence type="ECO:0000256" key="1">
    <source>
        <dbReference type="SAM" id="Phobius"/>
    </source>
</evidence>
<sequence>MRLQWRPEPADWADAVRTMVPFTRWSPWFAAALGVFSAVLIVIGQPLPGVFGVVCAVLIAALPGVGARLAFNRNPIAGRTVTAEVDGGHIRMMTVDGTAHSDLAVADLAGWAETERNFVLRTAEGGVHPVPGRAFDSTEDIDAFRDLLSKALGRPA</sequence>
<dbReference type="RefSeq" id="WP_189211018.1">
    <property type="nucleotide sequence ID" value="NZ_BMRB01000002.1"/>
</dbReference>
<evidence type="ECO:0000259" key="2">
    <source>
        <dbReference type="Pfam" id="PF14317"/>
    </source>
</evidence>
<dbReference type="InterPro" id="IPR025588">
    <property type="entry name" value="YcxB-like_C"/>
</dbReference>
<reference evidence="3" key="2">
    <citation type="submission" date="2020-09" db="EMBL/GenBank/DDBJ databases">
        <authorList>
            <person name="Sun Q."/>
            <person name="Ohkuma M."/>
        </authorList>
    </citation>
    <scope>NUCLEOTIDE SEQUENCE</scope>
    <source>
        <strain evidence="3">JCM 3276</strain>
    </source>
</reference>
<accession>A0A918GGF8</accession>
<gene>
    <name evidence="3" type="ORF">GCM10010171_30060</name>
</gene>
<comment type="caution">
    <text evidence="3">The sequence shown here is derived from an EMBL/GenBank/DDBJ whole genome shotgun (WGS) entry which is preliminary data.</text>
</comment>
<feature type="domain" description="YcxB-like C-terminal" evidence="2">
    <location>
        <begin position="107"/>
        <end position="148"/>
    </location>
</feature>
<feature type="transmembrane region" description="Helical" evidence="1">
    <location>
        <begin position="25"/>
        <end position="44"/>
    </location>
</feature>
<name>A0A918GGF8_9PSEU</name>
<feature type="transmembrane region" description="Helical" evidence="1">
    <location>
        <begin position="50"/>
        <end position="71"/>
    </location>
</feature>